<keyword evidence="2" id="KW-0449">Lipoprotein</keyword>
<keyword evidence="4" id="KW-1185">Reference proteome</keyword>
<evidence type="ECO:0000256" key="1">
    <source>
        <dbReference type="ARBA" id="ARBA00005350"/>
    </source>
</evidence>
<comment type="similarity">
    <text evidence="1 2">Belongs to the phospholipid scramblase family.</text>
</comment>
<dbReference type="GO" id="GO:0005886">
    <property type="term" value="C:plasma membrane"/>
    <property type="evidence" value="ECO:0007669"/>
    <property type="project" value="TreeGrafter"/>
</dbReference>
<dbReference type="AlphaFoldDB" id="A0A8S1EVJ3"/>
<dbReference type="Pfam" id="PF03803">
    <property type="entry name" value="Scramblase"/>
    <property type="match status" value="1"/>
</dbReference>
<name>A0A8S1EVJ3_9PELO</name>
<evidence type="ECO:0000313" key="4">
    <source>
        <dbReference type="Proteomes" id="UP000494206"/>
    </source>
</evidence>
<comment type="function">
    <text evidence="2">May mediate accelerated ATP-independent bidirectional transbilayer migration of phospholipids upon binding calcium ions that results in a loss of phospholipid asymmetry in the plasma membrane.</text>
</comment>
<proteinExistence type="inferred from homology"/>
<dbReference type="InterPro" id="IPR005552">
    <property type="entry name" value="Scramblase"/>
</dbReference>
<accession>A0A8S1EVJ3</accession>
<comment type="caution">
    <text evidence="3">The sequence shown here is derived from an EMBL/GenBank/DDBJ whole genome shotgun (WGS) entry which is preliminary data.</text>
</comment>
<evidence type="ECO:0000256" key="2">
    <source>
        <dbReference type="RuleBase" id="RU363116"/>
    </source>
</evidence>
<dbReference type="SUPFAM" id="SSF54518">
    <property type="entry name" value="Tubby C-terminal domain-like"/>
    <property type="match status" value="1"/>
</dbReference>
<gene>
    <name evidence="3" type="ORF">CBOVIS_LOCUS9551</name>
</gene>
<keyword evidence="2" id="KW-0106">Calcium</keyword>
<dbReference type="PANTHER" id="PTHR23248">
    <property type="entry name" value="PHOSPHOLIPID SCRAMBLASE-RELATED"/>
    <property type="match status" value="1"/>
</dbReference>
<sequence>MLQELITIQPGASAPPEESQRLSCSTISEPSLVQIPQSIPGVPTGLEYLTFLDTLIIHQTTVSVCTDFDNKYILTNRHGQRAYTAIEESRRCQRLCLGSRRGFTMHILDTFGREVLRVRHASDFCSVLFTSIYTIELPNGHLLGVIRKRSPRKSVKTEILDENGRVAYLVRTPTGIWIGTITKKWLGFGRETFTDNFTFEVACKLGLEAKNTQKLAFFQFRVIST</sequence>
<dbReference type="PANTHER" id="PTHR23248:SF63">
    <property type="entry name" value="PHOSPHOLIPID SCRAMBLASE"/>
    <property type="match status" value="1"/>
</dbReference>
<comment type="cofactor">
    <cofactor evidence="2">
        <name>Ca(2+)</name>
        <dbReference type="ChEBI" id="CHEBI:29108"/>
    </cofactor>
</comment>
<organism evidence="3 4">
    <name type="scientific">Caenorhabditis bovis</name>
    <dbReference type="NCBI Taxonomy" id="2654633"/>
    <lineage>
        <taxon>Eukaryota</taxon>
        <taxon>Metazoa</taxon>
        <taxon>Ecdysozoa</taxon>
        <taxon>Nematoda</taxon>
        <taxon>Chromadorea</taxon>
        <taxon>Rhabditida</taxon>
        <taxon>Rhabditina</taxon>
        <taxon>Rhabditomorpha</taxon>
        <taxon>Rhabditoidea</taxon>
        <taxon>Rhabditidae</taxon>
        <taxon>Peloderinae</taxon>
        <taxon>Caenorhabditis</taxon>
    </lineage>
</organism>
<protein>
    <recommendedName>
        <fullName evidence="2">Phospholipid scramblase</fullName>
    </recommendedName>
</protein>
<evidence type="ECO:0000313" key="3">
    <source>
        <dbReference type="EMBL" id="CAB3407657.1"/>
    </source>
</evidence>
<dbReference type="OrthoDB" id="10041953at2759"/>
<keyword evidence="2" id="KW-0564">Palmitate</keyword>
<dbReference type="Proteomes" id="UP000494206">
    <property type="component" value="Unassembled WGS sequence"/>
</dbReference>
<dbReference type="EMBL" id="CADEPM010000006">
    <property type="protein sequence ID" value="CAB3407657.1"/>
    <property type="molecule type" value="Genomic_DNA"/>
</dbReference>
<dbReference type="GO" id="GO:0017128">
    <property type="term" value="F:phospholipid scramblase activity"/>
    <property type="evidence" value="ECO:0007669"/>
    <property type="project" value="InterPro"/>
</dbReference>
<dbReference type="InterPro" id="IPR025659">
    <property type="entry name" value="Tubby-like_C"/>
</dbReference>
<reference evidence="3 4" key="1">
    <citation type="submission" date="2020-04" db="EMBL/GenBank/DDBJ databases">
        <authorList>
            <person name="Laetsch R D."/>
            <person name="Stevens L."/>
            <person name="Kumar S."/>
            <person name="Blaxter L. M."/>
        </authorList>
    </citation>
    <scope>NUCLEOTIDE SEQUENCE [LARGE SCALE GENOMIC DNA]</scope>
</reference>